<accession>A0ACC2MEM4</accession>
<proteinExistence type="predicted"/>
<evidence type="ECO:0000313" key="2">
    <source>
        <dbReference type="Proteomes" id="UP001234297"/>
    </source>
</evidence>
<dbReference type="EMBL" id="CM056810">
    <property type="protein sequence ID" value="KAJ8643836.1"/>
    <property type="molecule type" value="Genomic_DNA"/>
</dbReference>
<comment type="caution">
    <text evidence="1">The sequence shown here is derived from an EMBL/GenBank/DDBJ whole genome shotgun (WGS) entry which is preliminary data.</text>
</comment>
<organism evidence="1 2">
    <name type="scientific">Persea americana</name>
    <name type="common">Avocado</name>
    <dbReference type="NCBI Taxonomy" id="3435"/>
    <lineage>
        <taxon>Eukaryota</taxon>
        <taxon>Viridiplantae</taxon>
        <taxon>Streptophyta</taxon>
        <taxon>Embryophyta</taxon>
        <taxon>Tracheophyta</taxon>
        <taxon>Spermatophyta</taxon>
        <taxon>Magnoliopsida</taxon>
        <taxon>Magnoliidae</taxon>
        <taxon>Laurales</taxon>
        <taxon>Lauraceae</taxon>
        <taxon>Persea</taxon>
    </lineage>
</organism>
<dbReference type="Proteomes" id="UP001234297">
    <property type="component" value="Chromosome 2"/>
</dbReference>
<reference evidence="1 2" key="1">
    <citation type="journal article" date="2022" name="Hortic Res">
        <title>A haplotype resolved chromosomal level avocado genome allows analysis of novel avocado genes.</title>
        <authorList>
            <person name="Nath O."/>
            <person name="Fletcher S.J."/>
            <person name="Hayward A."/>
            <person name="Shaw L.M."/>
            <person name="Masouleh A.K."/>
            <person name="Furtado A."/>
            <person name="Henry R.J."/>
            <person name="Mitter N."/>
        </authorList>
    </citation>
    <scope>NUCLEOTIDE SEQUENCE [LARGE SCALE GENOMIC DNA]</scope>
    <source>
        <strain evidence="2">cv. Hass</strain>
    </source>
</reference>
<name>A0ACC2MEM4_PERAE</name>
<keyword evidence="2" id="KW-1185">Reference proteome</keyword>
<sequence>MTISTLTRSSIISTIRSSTITKSLPYGKSIHAQIIKSGLLTETTVSNHLLNMYAKSSDFFDARILFDEMPERNLVSFSTLISGYSKSGTPQFGLELVNELQRECLVPNQFVFSSLILSCSKLRLVNQGKQIHAQVIISSFESDPFVITSLIDMYLKFGDLDLALSIFSRCVTRDLVMYNSMISGLVNFGSFEEAFEVFLEAQQDDFDLKPTEVTFCSAIKACANLSWEVGRQIHGLCVKSGFDLDCFVGTSLIDMYGRFNDMKSAEMVFRSILFTDIALYNAMIVGYSQNNLDESALEFFFELKLEGFSPNECTFSSMLKACSGLKCLNVGRILHGLIEKSQFRTDLVVKTALIDMYMKCGCVEVSCRVFDSSLIRNTILYNSMIFGHGQNGNFDEAVNLFIDMHHSGLEADLATFVVSMSSCLGHEMNVYVHAIKRGFGSHLMVQNALLDSLIKRGMINEALWLFDNMHEKNVVSWTTFISGLAQLDLDADALKLFKRMQLEGIYPNGFTFSCVLKACGGSASLDQGRCIHGCSIKHGIVDEEFTKSSLLDMYAKCGALEESYRLFEELPKSNIVIWNSMISGYARHGYGSEALQLLVRMETQGIKPNHVTFVSLLSACSHCGLVDEGIHIFESMTSKHGITPSMEHYACMVDIFGRAGMLDQAKCLIDGMPFEPGPLIWRVFLAACKLHGDVKLAQLARTQALRVEGEDNTTFVLISNIYSEVGNWDDAEKVRKRMKDMRLRKEPGVSWL</sequence>
<gene>
    <name evidence="1" type="ORF">MRB53_005584</name>
</gene>
<protein>
    <submittedName>
        <fullName evidence="1">Uncharacterized protein</fullName>
    </submittedName>
</protein>
<evidence type="ECO:0000313" key="1">
    <source>
        <dbReference type="EMBL" id="KAJ8643836.1"/>
    </source>
</evidence>